<dbReference type="Gene3D" id="2.60.120.370">
    <property type="entry name" value="YhcH/YjgK/YiaL"/>
    <property type="match status" value="1"/>
</dbReference>
<keyword evidence="2" id="KW-1185">Reference proteome</keyword>
<dbReference type="GO" id="GO:0005829">
    <property type="term" value="C:cytosol"/>
    <property type="evidence" value="ECO:0007669"/>
    <property type="project" value="TreeGrafter"/>
</dbReference>
<dbReference type="RefSeq" id="WP_116615713.1">
    <property type="nucleotide sequence ID" value="NZ_CALDWB010000001.1"/>
</dbReference>
<dbReference type="Pfam" id="PF04074">
    <property type="entry name" value="DUF386"/>
    <property type="match status" value="1"/>
</dbReference>
<dbReference type="PANTHER" id="PTHR34986:SF1">
    <property type="entry name" value="PROTEIN YIAL"/>
    <property type="match status" value="1"/>
</dbReference>
<proteinExistence type="predicted"/>
<protein>
    <submittedName>
        <fullName evidence="1">YhcH/YjgK/YiaL family protein</fullName>
    </submittedName>
</protein>
<dbReference type="InterPro" id="IPR037012">
    <property type="entry name" value="NanQ/TabA/YiaL_sf"/>
</dbReference>
<comment type="caution">
    <text evidence="1">The sequence shown here is derived from an EMBL/GenBank/DDBJ whole genome shotgun (WGS) entry which is preliminary data.</text>
</comment>
<dbReference type="SUPFAM" id="SSF51197">
    <property type="entry name" value="Clavaminate synthase-like"/>
    <property type="match status" value="1"/>
</dbReference>
<reference evidence="1 2" key="1">
    <citation type="submission" date="2018-05" db="EMBL/GenBank/DDBJ databases">
        <title>Genomic Encyclopedia of Type Strains, Phase IV (KMG-IV): sequencing the most valuable type-strain genomes for metagenomic binning, comparative biology and taxonomic classification.</title>
        <authorList>
            <person name="Goeker M."/>
        </authorList>
    </citation>
    <scope>NUCLEOTIDE SEQUENCE [LARGE SCALE GENOMIC DNA]</scope>
    <source>
        <strain evidence="1 2">DSM 100333</strain>
    </source>
</reference>
<gene>
    <name evidence="1" type="ORF">C7379_102147</name>
</gene>
<dbReference type="EMBL" id="QENY01000002">
    <property type="protein sequence ID" value="PVX58628.1"/>
    <property type="molecule type" value="Genomic_DNA"/>
</dbReference>
<evidence type="ECO:0000313" key="2">
    <source>
        <dbReference type="Proteomes" id="UP000245870"/>
    </source>
</evidence>
<dbReference type="OrthoDB" id="9792756at2"/>
<dbReference type="PANTHER" id="PTHR34986">
    <property type="entry name" value="EVOLVED BETA-GALACTOSIDASE SUBUNIT BETA"/>
    <property type="match status" value="1"/>
</dbReference>
<sequence>MIIDTIQNLEKYVALNPRIQHVVSFLRNNHWEDVADGKHIISGNDVFVNVMTQDGKTPQQAPMEYHKEMIDVQVPINTAETYGYIPAAELPESPFDTAKDITLIPGIEAQTFVTARPGQFVIFMPQDGHAPGITDQPTLRKAIFKVRK</sequence>
<evidence type="ECO:0000313" key="1">
    <source>
        <dbReference type="EMBL" id="PVX58628.1"/>
    </source>
</evidence>
<organism evidence="1 2">
    <name type="scientific">Hallella colorans</name>
    <dbReference type="NCBI Taxonomy" id="1703337"/>
    <lineage>
        <taxon>Bacteria</taxon>
        <taxon>Pseudomonadati</taxon>
        <taxon>Bacteroidota</taxon>
        <taxon>Bacteroidia</taxon>
        <taxon>Bacteroidales</taxon>
        <taxon>Prevotellaceae</taxon>
        <taxon>Hallella</taxon>
    </lineage>
</organism>
<accession>A0A2U0ULX7</accession>
<dbReference type="NCBIfam" id="TIGR00022">
    <property type="entry name" value="YhcH/YjgK/YiaL family protein"/>
    <property type="match status" value="1"/>
</dbReference>
<dbReference type="Proteomes" id="UP000245870">
    <property type="component" value="Unassembled WGS sequence"/>
</dbReference>
<dbReference type="InterPro" id="IPR004375">
    <property type="entry name" value="NanQ/TabA/YiaL"/>
</dbReference>
<dbReference type="AlphaFoldDB" id="A0A2U0ULX7"/>
<name>A0A2U0ULX7_9BACT</name>